<dbReference type="SUPFAM" id="SSF47781">
    <property type="entry name" value="RuvA domain 2-like"/>
    <property type="match status" value="1"/>
</dbReference>
<dbReference type="PANTHER" id="PTHR21180:SF32">
    <property type="entry name" value="ENDONUCLEASE_EXONUCLEASE_PHOSPHATASE FAMILY DOMAIN-CONTAINING PROTEIN 1"/>
    <property type="match status" value="1"/>
</dbReference>
<name>A0A3N1Y981_9GAMM</name>
<dbReference type="InterPro" id="IPR004509">
    <property type="entry name" value="Competence_ComEA_HhH"/>
</dbReference>
<feature type="signal peptide" evidence="1">
    <location>
        <begin position="1"/>
        <end position="21"/>
    </location>
</feature>
<evidence type="ECO:0000259" key="2">
    <source>
        <dbReference type="SMART" id="SM00278"/>
    </source>
</evidence>
<dbReference type="PANTHER" id="PTHR21180">
    <property type="entry name" value="ENDONUCLEASE/EXONUCLEASE/PHOSPHATASE FAMILY DOMAIN-CONTAINING PROTEIN 1"/>
    <property type="match status" value="1"/>
</dbReference>
<evidence type="ECO:0000256" key="1">
    <source>
        <dbReference type="SAM" id="SignalP"/>
    </source>
</evidence>
<dbReference type="InterPro" id="IPR010994">
    <property type="entry name" value="RuvA_2-like"/>
</dbReference>
<dbReference type="EMBL" id="RJVI01000001">
    <property type="protein sequence ID" value="ROR35101.1"/>
    <property type="molecule type" value="Genomic_DNA"/>
</dbReference>
<keyword evidence="1" id="KW-0732">Signal</keyword>
<evidence type="ECO:0000313" key="3">
    <source>
        <dbReference type="EMBL" id="ROR35101.1"/>
    </source>
</evidence>
<keyword evidence="4" id="KW-1185">Reference proteome</keyword>
<dbReference type="NCBIfam" id="TIGR00426">
    <property type="entry name" value="competence protein ComEA helix-hairpin-helix repeat region"/>
    <property type="match status" value="1"/>
</dbReference>
<dbReference type="GO" id="GO:0015627">
    <property type="term" value="C:type II protein secretion system complex"/>
    <property type="evidence" value="ECO:0007669"/>
    <property type="project" value="TreeGrafter"/>
</dbReference>
<feature type="domain" description="Helix-hairpin-helix DNA-binding motif class 1" evidence="2">
    <location>
        <begin position="62"/>
        <end position="81"/>
    </location>
</feature>
<dbReference type="InterPro" id="IPR051675">
    <property type="entry name" value="Endo/Exo/Phosphatase_dom_1"/>
</dbReference>
<organism evidence="3 4">
    <name type="scientific">Inmirania thermothiophila</name>
    <dbReference type="NCBI Taxonomy" id="1750597"/>
    <lineage>
        <taxon>Bacteria</taxon>
        <taxon>Pseudomonadati</taxon>
        <taxon>Pseudomonadota</taxon>
        <taxon>Gammaproteobacteria</taxon>
        <taxon>Chromatiales</taxon>
        <taxon>Ectothiorhodospiraceae</taxon>
        <taxon>Inmirania</taxon>
    </lineage>
</organism>
<proteinExistence type="predicted"/>
<sequence>MRRARLLLAPILLLAALGARAGVDLNSADAETLARAVPGVGPARAEAIVRYRETHGPFRSLEDLLAVRGIGPKLLERMRGVVEVRPPEPQEAAAAR</sequence>
<dbReference type="SMART" id="SM00278">
    <property type="entry name" value="HhH1"/>
    <property type="match status" value="2"/>
</dbReference>
<dbReference type="GO" id="GO:0006281">
    <property type="term" value="P:DNA repair"/>
    <property type="evidence" value="ECO:0007669"/>
    <property type="project" value="InterPro"/>
</dbReference>
<dbReference type="Pfam" id="PF12836">
    <property type="entry name" value="HHH_3"/>
    <property type="match status" value="1"/>
</dbReference>
<dbReference type="GO" id="GO:0003677">
    <property type="term" value="F:DNA binding"/>
    <property type="evidence" value="ECO:0007669"/>
    <property type="project" value="InterPro"/>
</dbReference>
<dbReference type="GO" id="GO:0015628">
    <property type="term" value="P:protein secretion by the type II secretion system"/>
    <property type="evidence" value="ECO:0007669"/>
    <property type="project" value="TreeGrafter"/>
</dbReference>
<comment type="caution">
    <text evidence="3">The sequence shown here is derived from an EMBL/GenBank/DDBJ whole genome shotgun (WGS) entry which is preliminary data.</text>
</comment>
<protein>
    <submittedName>
        <fullName evidence="3">Competence ComEA-like helix-hairpin-helix protein</fullName>
    </submittedName>
</protein>
<gene>
    <name evidence="3" type="ORF">EDC57_1018</name>
</gene>
<dbReference type="Gene3D" id="1.10.150.280">
    <property type="entry name" value="AF1531-like domain"/>
    <property type="match status" value="1"/>
</dbReference>
<dbReference type="RefSeq" id="WP_123400742.1">
    <property type="nucleotide sequence ID" value="NZ_RJVI01000001.1"/>
</dbReference>
<feature type="chain" id="PRO_5018283069" evidence="1">
    <location>
        <begin position="22"/>
        <end position="96"/>
    </location>
</feature>
<feature type="domain" description="Helix-hairpin-helix DNA-binding motif class 1" evidence="2">
    <location>
        <begin position="32"/>
        <end position="51"/>
    </location>
</feature>
<evidence type="ECO:0000313" key="4">
    <source>
        <dbReference type="Proteomes" id="UP000276634"/>
    </source>
</evidence>
<dbReference type="AlphaFoldDB" id="A0A3N1Y981"/>
<dbReference type="InterPro" id="IPR003583">
    <property type="entry name" value="Hlx-hairpin-Hlx_DNA-bd_motif"/>
</dbReference>
<dbReference type="Proteomes" id="UP000276634">
    <property type="component" value="Unassembled WGS sequence"/>
</dbReference>
<reference evidence="3 4" key="1">
    <citation type="submission" date="2018-11" db="EMBL/GenBank/DDBJ databases">
        <title>Genomic Encyclopedia of Type Strains, Phase IV (KMG-IV): sequencing the most valuable type-strain genomes for metagenomic binning, comparative biology and taxonomic classification.</title>
        <authorList>
            <person name="Goeker M."/>
        </authorList>
    </citation>
    <scope>NUCLEOTIDE SEQUENCE [LARGE SCALE GENOMIC DNA]</scope>
    <source>
        <strain evidence="3 4">DSM 100275</strain>
    </source>
</reference>
<dbReference type="OrthoDB" id="7510573at2"/>
<accession>A0A3N1Y981</accession>